<evidence type="ECO:0000256" key="5">
    <source>
        <dbReference type="ARBA" id="ARBA00022989"/>
    </source>
</evidence>
<feature type="transmembrane region" description="Helical" evidence="7">
    <location>
        <begin position="71"/>
        <end position="89"/>
    </location>
</feature>
<feature type="transmembrane region" description="Helical" evidence="7">
    <location>
        <begin position="250"/>
        <end position="272"/>
    </location>
</feature>
<feature type="transmembrane region" description="Helical" evidence="7">
    <location>
        <begin position="95"/>
        <end position="117"/>
    </location>
</feature>
<dbReference type="Gene3D" id="1.20.1250.20">
    <property type="entry name" value="MFS general substrate transporter like domains"/>
    <property type="match status" value="2"/>
</dbReference>
<proteinExistence type="predicted"/>
<dbReference type="Proteomes" id="UP001597459">
    <property type="component" value="Unassembled WGS sequence"/>
</dbReference>
<feature type="transmembrane region" description="Helical" evidence="7">
    <location>
        <begin position="209"/>
        <end position="230"/>
    </location>
</feature>
<protein>
    <submittedName>
        <fullName evidence="9">Nucleoside permease</fullName>
    </submittedName>
</protein>
<feature type="transmembrane region" description="Helical" evidence="7">
    <location>
        <begin position="12"/>
        <end position="31"/>
    </location>
</feature>
<name>A0ABW5N780_9FLAO</name>
<gene>
    <name evidence="9" type="ORF">ACFSTE_11015</name>
</gene>
<feature type="transmembrane region" description="Helical" evidence="7">
    <location>
        <begin position="162"/>
        <end position="185"/>
    </location>
</feature>
<accession>A0ABW5N780</accession>
<dbReference type="EMBL" id="JBHULX010000021">
    <property type="protein sequence ID" value="MFD2591355.1"/>
    <property type="molecule type" value="Genomic_DNA"/>
</dbReference>
<dbReference type="NCBIfam" id="TIGR00889">
    <property type="entry name" value="2A0110"/>
    <property type="match status" value="1"/>
</dbReference>
<dbReference type="InterPro" id="IPR036259">
    <property type="entry name" value="MFS_trans_sf"/>
</dbReference>
<dbReference type="CDD" id="cd06177">
    <property type="entry name" value="MFS_NHS"/>
    <property type="match status" value="1"/>
</dbReference>
<evidence type="ECO:0000313" key="9">
    <source>
        <dbReference type="EMBL" id="MFD2591355.1"/>
    </source>
</evidence>
<keyword evidence="3" id="KW-1003">Cell membrane</keyword>
<dbReference type="PANTHER" id="PTHR23522:SF4">
    <property type="entry name" value="NUCLEOSIDE PERMEASE NUPG-RELATED"/>
    <property type="match status" value="1"/>
</dbReference>
<evidence type="ECO:0000259" key="8">
    <source>
        <dbReference type="PROSITE" id="PS50850"/>
    </source>
</evidence>
<dbReference type="PROSITE" id="PS50850">
    <property type="entry name" value="MFS"/>
    <property type="match status" value="1"/>
</dbReference>
<evidence type="ECO:0000256" key="6">
    <source>
        <dbReference type="ARBA" id="ARBA00023136"/>
    </source>
</evidence>
<feature type="transmembrane region" description="Helical" evidence="7">
    <location>
        <begin position="43"/>
        <end position="62"/>
    </location>
</feature>
<dbReference type="InterPro" id="IPR020846">
    <property type="entry name" value="MFS_dom"/>
</dbReference>
<sequence>MHIKTRLTILNFLEFFSWGAWLLSAGAYMSTTLGFTGVQIGSVYATLGIASIFMPPVIGIIADRWIPAEKLFGISHLLLAGLFVVLTSMTSFNSFYMVTFLVALVYMPTLALSNSISYYNLEKEGLDSVVTFPPIRVWGTVGFIIAAWLVDVLGLKVSHEQFYLAAAASVLLGGYSFSLPLIPIVKNTSRTLFQRFGLDAFVLFKNKNLAIFLVFSVLLGAALQITNIWGVPFLNDFSISYKDSFVVKHAVFLMSLSQVSEVLFILAIPFFLKRFGIKIVVLISMFAWVFRFGFFGVGSPEGMGLLFLITSMIIYGMAFDFYVISGSLYVDKMSDAKVRSSAQGLFMMMVNGFGAVLGAYISGFVVDYYTANNGIKDWASIWFICAVYALIIGVLFALVFRYKHTGEENLVIKK</sequence>
<feature type="transmembrane region" description="Helical" evidence="7">
    <location>
        <begin position="129"/>
        <end position="150"/>
    </location>
</feature>
<dbReference type="InterPro" id="IPR004740">
    <property type="entry name" value="Nuc_H_symport"/>
</dbReference>
<feature type="transmembrane region" description="Helical" evidence="7">
    <location>
        <begin position="279"/>
        <end position="297"/>
    </location>
</feature>
<evidence type="ECO:0000256" key="2">
    <source>
        <dbReference type="ARBA" id="ARBA00022448"/>
    </source>
</evidence>
<keyword evidence="2" id="KW-0813">Transport</keyword>
<dbReference type="PANTHER" id="PTHR23522">
    <property type="entry name" value="BLL5896 PROTEIN"/>
    <property type="match status" value="1"/>
</dbReference>
<keyword evidence="10" id="KW-1185">Reference proteome</keyword>
<dbReference type="RefSeq" id="WP_176031093.1">
    <property type="nucleotide sequence ID" value="NZ_JBHSJV010000001.1"/>
</dbReference>
<feature type="transmembrane region" description="Helical" evidence="7">
    <location>
        <begin position="378"/>
        <end position="400"/>
    </location>
</feature>
<dbReference type="Pfam" id="PF03825">
    <property type="entry name" value="Nuc_H_symport"/>
    <property type="match status" value="1"/>
</dbReference>
<evidence type="ECO:0000313" key="10">
    <source>
        <dbReference type="Proteomes" id="UP001597459"/>
    </source>
</evidence>
<evidence type="ECO:0000256" key="4">
    <source>
        <dbReference type="ARBA" id="ARBA00022692"/>
    </source>
</evidence>
<keyword evidence="5 7" id="KW-1133">Transmembrane helix</keyword>
<feature type="domain" description="Major facilitator superfamily (MFS) profile" evidence="8">
    <location>
        <begin position="208"/>
        <end position="414"/>
    </location>
</feature>
<keyword evidence="6 7" id="KW-0472">Membrane</keyword>
<keyword evidence="4 7" id="KW-0812">Transmembrane</keyword>
<organism evidence="9 10">
    <name type="scientific">Aquimarina hainanensis</name>
    <dbReference type="NCBI Taxonomy" id="1578017"/>
    <lineage>
        <taxon>Bacteria</taxon>
        <taxon>Pseudomonadati</taxon>
        <taxon>Bacteroidota</taxon>
        <taxon>Flavobacteriia</taxon>
        <taxon>Flavobacteriales</taxon>
        <taxon>Flavobacteriaceae</taxon>
        <taxon>Aquimarina</taxon>
    </lineage>
</organism>
<comment type="subcellular location">
    <subcellularLocation>
        <location evidence="1">Cell membrane</location>
        <topology evidence="1">Multi-pass membrane protein</topology>
    </subcellularLocation>
</comment>
<evidence type="ECO:0000256" key="1">
    <source>
        <dbReference type="ARBA" id="ARBA00004651"/>
    </source>
</evidence>
<comment type="caution">
    <text evidence="9">The sequence shown here is derived from an EMBL/GenBank/DDBJ whole genome shotgun (WGS) entry which is preliminary data.</text>
</comment>
<evidence type="ECO:0000256" key="3">
    <source>
        <dbReference type="ARBA" id="ARBA00022475"/>
    </source>
</evidence>
<dbReference type="SUPFAM" id="SSF103473">
    <property type="entry name" value="MFS general substrate transporter"/>
    <property type="match status" value="1"/>
</dbReference>
<feature type="transmembrane region" description="Helical" evidence="7">
    <location>
        <begin position="303"/>
        <end position="324"/>
    </location>
</feature>
<feature type="transmembrane region" description="Helical" evidence="7">
    <location>
        <begin position="345"/>
        <end position="366"/>
    </location>
</feature>
<reference evidence="10" key="1">
    <citation type="journal article" date="2019" name="Int. J. Syst. Evol. Microbiol.">
        <title>The Global Catalogue of Microorganisms (GCM) 10K type strain sequencing project: providing services to taxonomists for standard genome sequencing and annotation.</title>
        <authorList>
            <consortium name="The Broad Institute Genomics Platform"/>
            <consortium name="The Broad Institute Genome Sequencing Center for Infectious Disease"/>
            <person name="Wu L."/>
            <person name="Ma J."/>
        </authorList>
    </citation>
    <scope>NUCLEOTIDE SEQUENCE [LARGE SCALE GENOMIC DNA]</scope>
    <source>
        <strain evidence="10">KCTC 42423</strain>
    </source>
</reference>
<evidence type="ECO:0000256" key="7">
    <source>
        <dbReference type="SAM" id="Phobius"/>
    </source>
</evidence>